<dbReference type="InterPro" id="IPR010255">
    <property type="entry name" value="Haem_peroxidase_sf"/>
</dbReference>
<evidence type="ECO:0000256" key="1">
    <source>
        <dbReference type="ARBA" id="ARBA00000189"/>
    </source>
</evidence>
<reference evidence="12 13" key="1">
    <citation type="journal article" date="2020" name="Nat. Commun.">
        <title>Genome of Tripterygium wilfordii and identification of cytochrome P450 involved in triptolide biosynthesis.</title>
        <authorList>
            <person name="Tu L."/>
            <person name="Su P."/>
            <person name="Zhang Z."/>
            <person name="Gao L."/>
            <person name="Wang J."/>
            <person name="Hu T."/>
            <person name="Zhou J."/>
            <person name="Zhang Y."/>
            <person name="Zhao Y."/>
            <person name="Liu Y."/>
            <person name="Song Y."/>
            <person name="Tong Y."/>
            <person name="Lu Y."/>
            <person name="Yang J."/>
            <person name="Xu C."/>
            <person name="Jia M."/>
            <person name="Peters R.J."/>
            <person name="Huang L."/>
            <person name="Gao W."/>
        </authorList>
    </citation>
    <scope>NUCLEOTIDE SEQUENCE [LARGE SCALE GENOMIC DNA]</scope>
    <source>
        <strain evidence="13">cv. XIE 37</strain>
        <tissue evidence="12">Leaf</tissue>
    </source>
</reference>
<sequence>MRSRRADAFSQGLSSSMSLGAGLDSHYFQGLLKGRGLLFSDQQLMADDRTASLVRAYASDDGSTFRFDFSRAMVKMSNLGVLTDSQGEVRTFCSLPVHNS</sequence>
<dbReference type="GO" id="GO:0140825">
    <property type="term" value="F:lactoperoxidase activity"/>
    <property type="evidence" value="ECO:0007669"/>
    <property type="project" value="UniProtKB-EC"/>
</dbReference>
<dbReference type="EC" id="1.11.1.7" evidence="3"/>
<comment type="catalytic activity">
    <reaction evidence="1">
        <text>2 a phenolic donor + H2O2 = 2 a phenolic radical donor + 2 H2O</text>
        <dbReference type="Rhea" id="RHEA:56136"/>
        <dbReference type="ChEBI" id="CHEBI:15377"/>
        <dbReference type="ChEBI" id="CHEBI:16240"/>
        <dbReference type="ChEBI" id="CHEBI:139520"/>
        <dbReference type="ChEBI" id="CHEBI:139521"/>
        <dbReference type="EC" id="1.11.1.7"/>
    </reaction>
</comment>
<dbReference type="AlphaFoldDB" id="A0A7J7CWU6"/>
<comment type="cofactor">
    <cofactor evidence="2">
        <name>heme b</name>
        <dbReference type="ChEBI" id="CHEBI:60344"/>
    </cofactor>
</comment>
<evidence type="ECO:0000256" key="5">
    <source>
        <dbReference type="ARBA" id="ARBA00022617"/>
    </source>
</evidence>
<dbReference type="PANTHER" id="PTHR31517:SF48">
    <property type="entry name" value="PEROXIDASE 16-RELATED"/>
    <property type="match status" value="1"/>
</dbReference>
<comment type="cofactor">
    <cofactor evidence="9">
        <name>Ca(2+)</name>
        <dbReference type="ChEBI" id="CHEBI:29108"/>
    </cofactor>
    <text evidence="9">Binds 2 calcium ions per subunit.</text>
</comment>
<dbReference type="Pfam" id="PF00141">
    <property type="entry name" value="peroxidase"/>
    <property type="match status" value="1"/>
</dbReference>
<evidence type="ECO:0000256" key="7">
    <source>
        <dbReference type="ARBA" id="ARBA00023002"/>
    </source>
</evidence>
<dbReference type="PANTHER" id="PTHR31517">
    <property type="match status" value="1"/>
</dbReference>
<dbReference type="GO" id="GO:0020037">
    <property type="term" value="F:heme binding"/>
    <property type="evidence" value="ECO:0007669"/>
    <property type="project" value="InterPro"/>
</dbReference>
<dbReference type="InParanoid" id="A0A7J7CWU6"/>
<dbReference type="InterPro" id="IPR000823">
    <property type="entry name" value="Peroxidase_pln"/>
</dbReference>
<dbReference type="GO" id="GO:0046872">
    <property type="term" value="F:metal ion binding"/>
    <property type="evidence" value="ECO:0007669"/>
    <property type="project" value="UniProtKB-KW"/>
</dbReference>
<evidence type="ECO:0000256" key="9">
    <source>
        <dbReference type="PIRSR" id="PIRSR600823-3"/>
    </source>
</evidence>
<evidence type="ECO:0000256" key="2">
    <source>
        <dbReference type="ARBA" id="ARBA00001970"/>
    </source>
</evidence>
<keyword evidence="4 12" id="KW-0575">Peroxidase</keyword>
<evidence type="ECO:0000256" key="10">
    <source>
        <dbReference type="RuleBase" id="RU004241"/>
    </source>
</evidence>
<evidence type="ECO:0000259" key="11">
    <source>
        <dbReference type="PROSITE" id="PS50873"/>
    </source>
</evidence>
<dbReference type="PRINTS" id="PR00461">
    <property type="entry name" value="PLPEROXIDASE"/>
</dbReference>
<gene>
    <name evidence="12" type="ORF">HS088_TW13G01393</name>
</gene>
<dbReference type="Proteomes" id="UP000593562">
    <property type="component" value="Unassembled WGS sequence"/>
</dbReference>
<name>A0A7J7CWU6_TRIWF</name>
<feature type="binding site" evidence="9">
    <location>
        <position position="24"/>
    </location>
    <ligand>
        <name>Ca(2+)</name>
        <dbReference type="ChEBI" id="CHEBI:29108"/>
        <label>2</label>
    </ligand>
</feature>
<evidence type="ECO:0000256" key="6">
    <source>
        <dbReference type="ARBA" id="ARBA00022723"/>
    </source>
</evidence>
<dbReference type="Gene3D" id="1.10.420.10">
    <property type="entry name" value="Peroxidase, domain 2"/>
    <property type="match status" value="1"/>
</dbReference>
<evidence type="ECO:0000256" key="8">
    <source>
        <dbReference type="ARBA" id="ARBA00023004"/>
    </source>
</evidence>
<comment type="caution">
    <text evidence="12">The sequence shown here is derived from an EMBL/GenBank/DDBJ whole genome shotgun (WGS) entry which is preliminary data.</text>
</comment>
<keyword evidence="5" id="KW-0349">Heme</keyword>
<evidence type="ECO:0000256" key="3">
    <source>
        <dbReference type="ARBA" id="ARBA00012313"/>
    </source>
</evidence>
<proteinExistence type="inferred from homology"/>
<evidence type="ECO:0000313" key="13">
    <source>
        <dbReference type="Proteomes" id="UP000593562"/>
    </source>
</evidence>
<keyword evidence="13" id="KW-1185">Reference proteome</keyword>
<dbReference type="EMBL" id="JAAARO010000013">
    <property type="protein sequence ID" value="KAF5738494.1"/>
    <property type="molecule type" value="Genomic_DNA"/>
</dbReference>
<dbReference type="InterPro" id="IPR002016">
    <property type="entry name" value="Haem_peroxidase"/>
</dbReference>
<evidence type="ECO:0000256" key="4">
    <source>
        <dbReference type="ARBA" id="ARBA00022559"/>
    </source>
</evidence>
<keyword evidence="6 9" id="KW-0479">Metal-binding</keyword>
<feature type="domain" description="Plant heme peroxidase family profile" evidence="11">
    <location>
        <begin position="23"/>
        <end position="97"/>
    </location>
</feature>
<accession>A0A7J7CWU6</accession>
<keyword evidence="9" id="KW-0106">Calcium</keyword>
<comment type="similarity">
    <text evidence="10">Belongs to the peroxidase family.</text>
</comment>
<organism evidence="12 13">
    <name type="scientific">Tripterygium wilfordii</name>
    <name type="common">Thunder God vine</name>
    <dbReference type="NCBI Taxonomy" id="458696"/>
    <lineage>
        <taxon>Eukaryota</taxon>
        <taxon>Viridiplantae</taxon>
        <taxon>Streptophyta</taxon>
        <taxon>Embryophyta</taxon>
        <taxon>Tracheophyta</taxon>
        <taxon>Spermatophyta</taxon>
        <taxon>Magnoliopsida</taxon>
        <taxon>eudicotyledons</taxon>
        <taxon>Gunneridae</taxon>
        <taxon>Pentapetalae</taxon>
        <taxon>rosids</taxon>
        <taxon>fabids</taxon>
        <taxon>Celastrales</taxon>
        <taxon>Celastraceae</taxon>
        <taxon>Tripterygium</taxon>
    </lineage>
</organism>
<evidence type="ECO:0000313" key="12">
    <source>
        <dbReference type="EMBL" id="KAF5738494.1"/>
    </source>
</evidence>
<keyword evidence="8" id="KW-0408">Iron</keyword>
<protein>
    <recommendedName>
        <fullName evidence="3">peroxidase</fullName>
        <ecNumber evidence="3">1.11.1.7</ecNumber>
    </recommendedName>
</protein>
<keyword evidence="7" id="KW-0560">Oxidoreductase</keyword>
<dbReference type="GO" id="GO:0006979">
    <property type="term" value="P:response to oxidative stress"/>
    <property type="evidence" value="ECO:0007669"/>
    <property type="project" value="InterPro"/>
</dbReference>
<dbReference type="SUPFAM" id="SSF48113">
    <property type="entry name" value="Heme-dependent peroxidases"/>
    <property type="match status" value="1"/>
</dbReference>
<dbReference type="PROSITE" id="PS50873">
    <property type="entry name" value="PEROXIDASE_4"/>
    <property type="match status" value="1"/>
</dbReference>